<reference evidence="16" key="2">
    <citation type="submission" date="2025-09" db="UniProtKB">
        <authorList>
            <consortium name="Ensembl"/>
        </authorList>
    </citation>
    <scope>IDENTIFICATION</scope>
</reference>
<dbReference type="Gene3D" id="3.30.160.60">
    <property type="entry name" value="Classic Zinc Finger"/>
    <property type="match status" value="2"/>
</dbReference>
<keyword evidence="10" id="KW-0804">Transcription</keyword>
<dbReference type="CDD" id="cd18201">
    <property type="entry name" value="BTB_POZ_ZBTB10"/>
    <property type="match status" value="1"/>
</dbReference>
<keyword evidence="11" id="KW-0539">Nucleus</keyword>
<feature type="compositionally biased region" description="Gly residues" evidence="13">
    <location>
        <begin position="1"/>
        <end position="10"/>
    </location>
</feature>
<evidence type="ECO:0000259" key="14">
    <source>
        <dbReference type="PROSITE" id="PS50097"/>
    </source>
</evidence>
<dbReference type="InterPro" id="IPR013087">
    <property type="entry name" value="Znf_C2H2_type"/>
</dbReference>
<keyword evidence="4" id="KW-0479">Metal-binding</keyword>
<dbReference type="Gene3D" id="3.30.710.10">
    <property type="entry name" value="Potassium Channel Kv1.1, Chain A"/>
    <property type="match status" value="1"/>
</dbReference>
<dbReference type="InterPro" id="IPR036236">
    <property type="entry name" value="Znf_C2H2_sf"/>
</dbReference>
<feature type="compositionally biased region" description="Basic and acidic residues" evidence="13">
    <location>
        <begin position="50"/>
        <end position="60"/>
    </location>
</feature>
<evidence type="ECO:0000256" key="10">
    <source>
        <dbReference type="ARBA" id="ARBA00023163"/>
    </source>
</evidence>
<feature type="compositionally biased region" description="Basic and acidic residues" evidence="13">
    <location>
        <begin position="83"/>
        <end position="94"/>
    </location>
</feature>
<keyword evidence="17" id="KW-1185">Reference proteome</keyword>
<feature type="domain" description="BTB" evidence="14">
    <location>
        <begin position="308"/>
        <end position="377"/>
    </location>
</feature>
<feature type="domain" description="C2H2-type" evidence="15">
    <location>
        <begin position="646"/>
        <end position="673"/>
    </location>
</feature>
<evidence type="ECO:0000256" key="12">
    <source>
        <dbReference type="PROSITE-ProRule" id="PRU00042"/>
    </source>
</evidence>
<evidence type="ECO:0000256" key="5">
    <source>
        <dbReference type="ARBA" id="ARBA00022737"/>
    </source>
</evidence>
<dbReference type="GO" id="GO:0000978">
    <property type="term" value="F:RNA polymerase II cis-regulatory region sequence-specific DNA binding"/>
    <property type="evidence" value="ECO:0007669"/>
    <property type="project" value="TreeGrafter"/>
</dbReference>
<keyword evidence="7" id="KW-0862">Zinc</keyword>
<comment type="subcellular location">
    <subcellularLocation>
        <location evidence="1">Nucleus</location>
    </subcellularLocation>
</comment>
<feature type="compositionally biased region" description="Acidic residues" evidence="13">
    <location>
        <begin position="754"/>
        <end position="778"/>
    </location>
</feature>
<dbReference type="PROSITE" id="PS00028">
    <property type="entry name" value="ZINC_FINGER_C2H2_1"/>
    <property type="match status" value="1"/>
</dbReference>
<accession>A0A8C5TKT8</accession>
<dbReference type="GO" id="GO:0008270">
    <property type="term" value="F:zinc ion binding"/>
    <property type="evidence" value="ECO:0007669"/>
    <property type="project" value="UniProtKB-KW"/>
</dbReference>
<dbReference type="PANTHER" id="PTHR46105">
    <property type="entry name" value="AGAP004733-PA"/>
    <property type="match status" value="1"/>
</dbReference>
<sequence length="795" mass="87221">AGPGQRGGSGRTSLLSAAAPARQPAPASPAPFPRRTERSAGGGRGRARHVRGDKPADARVPRGGLTPRRPLRGGPRPGAEDPEAQRARGGRGAELRAGGRGAGGRRGVAPRRLRGSLGDGSGAEGGSCSSSRRSGGDGGDEAEGSGEGESIRHFPLARPKSLLQKLHISFQGSWLKEFPWLYYCQETGLMSCAWCTAAAAAAAPPEVIMSGGPLPGGHDELCKGTRNYKRTLLLRHHLSAEHRLNEPGSTEQVGLSCHTFGGVLGETELPSELNNEGYSDFNSRPNENSYCYQLLQELNEQRKKGILCDVNIVVSGRVFRAHKNILVAGSRFFKTLYCFTNKESRNQTTVTYLDVVAVQGFSVILDFLYSGNLVLTSQNAIEVMSVASYLQMTEVVQSCRNFIKDALNISIKSEAPETVVVDYNRRSVSRDGLSPRDQKVASFWATRNLTNLASSIKTENDPYPIDEGQMESYQMNDCSWVQDSSPEMAENESQGEGKVFVWNDMGAQGQSVQEPGKARRKNQTAKRFIYNIPPNTNEENSEDCSALQPSVPYPEEDLSFIKEEAGKYSLMSTVSLIATSSDFKYGLLPGTSNDFKYGLLPGTSSDFKYGLLPGTSSDFKYGLLPESWPKEAWENGDSSALIMNKLKCPHCNYVAKYRRTLKRHLLIHTGVRSFSCDICGKLFTRREHVKRHSLVHKKDKKYKCMVCKKIFMLAASVGIRHGSRRYGVCVDCADKSQPGGQEGADQGQDTDFPRDEEYEENEVGEGDEELGDDVEEQNDQSRWDEAGEVCMPLDD</sequence>
<evidence type="ECO:0000256" key="7">
    <source>
        <dbReference type="ARBA" id="ARBA00022833"/>
    </source>
</evidence>
<evidence type="ECO:0000256" key="11">
    <source>
        <dbReference type="ARBA" id="ARBA00023242"/>
    </source>
</evidence>
<keyword evidence="9" id="KW-0805">Transcription regulation</keyword>
<dbReference type="Pfam" id="PF00651">
    <property type="entry name" value="BTB"/>
    <property type="match status" value="1"/>
</dbReference>
<feature type="domain" description="C2H2-type" evidence="15">
    <location>
        <begin position="674"/>
        <end position="701"/>
    </location>
</feature>
<dbReference type="Ensembl" id="ENSMCST00000008728.1">
    <property type="protein sequence ID" value="ENSMCSP00000008524.1"/>
    <property type="gene ID" value="ENSMCSG00000006041.1"/>
</dbReference>
<evidence type="ECO:0000256" key="8">
    <source>
        <dbReference type="ARBA" id="ARBA00022843"/>
    </source>
</evidence>
<keyword evidence="3" id="KW-0597">Phosphoprotein</keyword>
<dbReference type="InterPro" id="IPR050457">
    <property type="entry name" value="ZnFinger_BTB_dom_contain"/>
</dbReference>
<feature type="region of interest" description="Disordered" evidence="13">
    <location>
        <begin position="1"/>
        <end position="151"/>
    </location>
</feature>
<evidence type="ECO:0000256" key="13">
    <source>
        <dbReference type="SAM" id="MobiDB-lite"/>
    </source>
</evidence>
<evidence type="ECO:0000313" key="17">
    <source>
        <dbReference type="Proteomes" id="UP000694560"/>
    </source>
</evidence>
<evidence type="ECO:0000256" key="6">
    <source>
        <dbReference type="ARBA" id="ARBA00022771"/>
    </source>
</evidence>
<evidence type="ECO:0000256" key="2">
    <source>
        <dbReference type="ARBA" id="ARBA00022499"/>
    </source>
</evidence>
<keyword evidence="6 12" id="KW-0863">Zinc-finger</keyword>
<keyword evidence="5" id="KW-0677">Repeat</keyword>
<evidence type="ECO:0000259" key="15">
    <source>
        <dbReference type="PROSITE" id="PS50157"/>
    </source>
</evidence>
<keyword evidence="8" id="KW-0832">Ubl conjugation</keyword>
<dbReference type="Proteomes" id="UP000694560">
    <property type="component" value="Unplaced"/>
</dbReference>
<evidence type="ECO:0000256" key="1">
    <source>
        <dbReference type="ARBA" id="ARBA00004123"/>
    </source>
</evidence>
<evidence type="ECO:0000256" key="3">
    <source>
        <dbReference type="ARBA" id="ARBA00022553"/>
    </source>
</evidence>
<keyword evidence="2" id="KW-1017">Isopeptide bond</keyword>
<dbReference type="AlphaFoldDB" id="A0A8C5TKT8"/>
<dbReference type="FunFam" id="3.30.160.60:FF:000492">
    <property type="entry name" value="Zinc finger and BTB domain containing 10"/>
    <property type="match status" value="1"/>
</dbReference>
<name>A0A8C5TKT8_9PASS</name>
<evidence type="ECO:0000256" key="4">
    <source>
        <dbReference type="ARBA" id="ARBA00022723"/>
    </source>
</evidence>
<dbReference type="PROSITE" id="PS50097">
    <property type="entry name" value="BTB"/>
    <property type="match status" value="1"/>
</dbReference>
<dbReference type="GO" id="GO:0005634">
    <property type="term" value="C:nucleus"/>
    <property type="evidence" value="ECO:0007669"/>
    <property type="project" value="UniProtKB-SubCell"/>
</dbReference>
<dbReference type="SMART" id="SM00355">
    <property type="entry name" value="ZnF_C2H2"/>
    <property type="match status" value="2"/>
</dbReference>
<evidence type="ECO:0000256" key="9">
    <source>
        <dbReference type="ARBA" id="ARBA00023015"/>
    </source>
</evidence>
<feature type="compositionally biased region" description="Low complexity" evidence="13">
    <location>
        <begin position="61"/>
        <end position="74"/>
    </location>
</feature>
<dbReference type="PANTHER" id="PTHR46105:SF24">
    <property type="entry name" value="ZINC FINGER AND BTB DOMAIN CONTAINING 10"/>
    <property type="match status" value="1"/>
</dbReference>
<feature type="region of interest" description="Disordered" evidence="13">
    <location>
        <begin position="736"/>
        <end position="795"/>
    </location>
</feature>
<dbReference type="SUPFAM" id="SSF54695">
    <property type="entry name" value="POZ domain"/>
    <property type="match status" value="1"/>
</dbReference>
<dbReference type="SMART" id="SM00225">
    <property type="entry name" value="BTB"/>
    <property type="match status" value="1"/>
</dbReference>
<protein>
    <submittedName>
        <fullName evidence="16">Zinc finger and BTB domain containing 10</fullName>
    </submittedName>
</protein>
<proteinExistence type="predicted"/>
<dbReference type="InterPro" id="IPR011333">
    <property type="entry name" value="SKP1/BTB/POZ_sf"/>
</dbReference>
<dbReference type="InterPro" id="IPR000210">
    <property type="entry name" value="BTB/POZ_dom"/>
</dbReference>
<dbReference type="GO" id="GO:0000981">
    <property type="term" value="F:DNA-binding transcription factor activity, RNA polymerase II-specific"/>
    <property type="evidence" value="ECO:0007669"/>
    <property type="project" value="TreeGrafter"/>
</dbReference>
<reference evidence="16" key="1">
    <citation type="submission" date="2025-08" db="UniProtKB">
        <authorList>
            <consortium name="Ensembl"/>
        </authorList>
    </citation>
    <scope>IDENTIFICATION</scope>
</reference>
<evidence type="ECO:0000313" key="16">
    <source>
        <dbReference type="Ensembl" id="ENSMCSP00000008524.1"/>
    </source>
</evidence>
<dbReference type="FunFam" id="3.30.710.10:FF:000045">
    <property type="entry name" value="zinc finger and BTB domain-containing protein 10"/>
    <property type="match status" value="1"/>
</dbReference>
<dbReference type="SUPFAM" id="SSF57667">
    <property type="entry name" value="beta-beta-alpha zinc fingers"/>
    <property type="match status" value="1"/>
</dbReference>
<organism evidence="16 17">
    <name type="scientific">Malurus cyaneus samueli</name>
    <dbReference type="NCBI Taxonomy" id="2593467"/>
    <lineage>
        <taxon>Eukaryota</taxon>
        <taxon>Metazoa</taxon>
        <taxon>Chordata</taxon>
        <taxon>Craniata</taxon>
        <taxon>Vertebrata</taxon>
        <taxon>Euteleostomi</taxon>
        <taxon>Archelosauria</taxon>
        <taxon>Archosauria</taxon>
        <taxon>Dinosauria</taxon>
        <taxon>Saurischia</taxon>
        <taxon>Theropoda</taxon>
        <taxon>Coelurosauria</taxon>
        <taxon>Aves</taxon>
        <taxon>Neognathae</taxon>
        <taxon>Neoaves</taxon>
        <taxon>Telluraves</taxon>
        <taxon>Australaves</taxon>
        <taxon>Passeriformes</taxon>
        <taxon>Meliphagoidea</taxon>
        <taxon>Maluridae</taxon>
        <taxon>Malurus</taxon>
    </lineage>
</organism>
<dbReference type="PROSITE" id="PS50157">
    <property type="entry name" value="ZINC_FINGER_C2H2_2"/>
    <property type="match status" value="2"/>
</dbReference>